<evidence type="ECO:0000256" key="1">
    <source>
        <dbReference type="SAM" id="MobiDB-lite"/>
    </source>
</evidence>
<sequence>MFEIFRAGTHTDNNGRQVNISAADLAEAVAAYDPKLHEAPIVVGHPKTDDPAFGWISGLKTENGVLFADFAQVDDDFAGLVKAGRYKKVSASFYPPDSPNNPKPGVWSLRHVGFLGAQPPAVKGLAAINFAEGEVYVEFSEAAHGIAARLWRNMREWLIAQFGQDAADKVVPDWEIEGIKEMAARPDLPPDPVLFADPPPTPNPTDHKESPMSEQDQAAALAAEKAAREKAEADAAQAKAELQKLQDEQAKDLRDAAHQQNTDFAEGLVKEGRLKPADKALVVQVLDFAEHPEHTTADFGEGEAAKPLGAALREFLAAVLPQQLPIGHVAAGSEPQTAGSLDFAEYADPSELELHQRAKALAAKEGISYEQAVFRCMK</sequence>
<dbReference type="EMBL" id="JACSGR010000004">
    <property type="protein sequence ID" value="MBH5329149.1"/>
    <property type="molecule type" value="Genomic_DNA"/>
</dbReference>
<feature type="region of interest" description="Disordered" evidence="1">
    <location>
        <begin position="185"/>
        <end position="239"/>
    </location>
</feature>
<evidence type="ECO:0000313" key="2">
    <source>
        <dbReference type="EMBL" id="MBH5329149.1"/>
    </source>
</evidence>
<evidence type="ECO:0000313" key="3">
    <source>
        <dbReference type="Proteomes" id="UP000768471"/>
    </source>
</evidence>
<proteinExistence type="predicted"/>
<dbReference type="RefSeq" id="WP_197903033.1">
    <property type="nucleotide sequence ID" value="NZ_JACSGR010000004.1"/>
</dbReference>
<organism evidence="2 3">
    <name type="scientific">Eikenella glucosivorans</name>
    <dbReference type="NCBI Taxonomy" id="2766967"/>
    <lineage>
        <taxon>Bacteria</taxon>
        <taxon>Pseudomonadati</taxon>
        <taxon>Pseudomonadota</taxon>
        <taxon>Betaproteobacteria</taxon>
        <taxon>Neisseriales</taxon>
        <taxon>Neisseriaceae</taxon>
        <taxon>Eikenella</taxon>
    </lineage>
</organism>
<gene>
    <name evidence="2" type="ORF">H9Q10_05640</name>
</gene>
<keyword evidence="3" id="KW-1185">Reference proteome</keyword>
<dbReference type="Proteomes" id="UP000768471">
    <property type="component" value="Unassembled WGS sequence"/>
</dbReference>
<name>A0ABS0NA23_9NEIS</name>
<feature type="compositionally biased region" description="Pro residues" evidence="1">
    <location>
        <begin position="187"/>
        <end position="203"/>
    </location>
</feature>
<protein>
    <submittedName>
        <fullName evidence="2">2-oxoacid:acceptor oxidoreductase</fullName>
    </submittedName>
</protein>
<accession>A0ABS0NA23</accession>
<comment type="caution">
    <text evidence="2">The sequence shown here is derived from an EMBL/GenBank/DDBJ whole genome shotgun (WGS) entry which is preliminary data.</text>
</comment>
<reference evidence="2 3" key="1">
    <citation type="submission" date="2020-09" db="EMBL/GenBank/DDBJ databases">
        <title>Eikenella S3660 sp. nov., isolated from a throat swab.</title>
        <authorList>
            <person name="Buhl M."/>
        </authorList>
    </citation>
    <scope>NUCLEOTIDE SEQUENCE [LARGE SCALE GENOMIC DNA]</scope>
    <source>
        <strain evidence="2 3">S3360</strain>
    </source>
</reference>
<feature type="compositionally biased region" description="Low complexity" evidence="1">
    <location>
        <begin position="214"/>
        <end position="224"/>
    </location>
</feature>